<reference evidence="1 2" key="1">
    <citation type="submission" date="2018-08" db="EMBL/GenBank/DDBJ databases">
        <title>Meiothermus cateniformans JCM 15151 genome sequencing project.</title>
        <authorList>
            <person name="Da Costa M.S."/>
            <person name="Albuquerque L."/>
            <person name="Raposo P."/>
            <person name="Froufe H.J.C."/>
            <person name="Barroso C.S."/>
            <person name="Egas C."/>
        </authorList>
    </citation>
    <scope>NUCLEOTIDE SEQUENCE [LARGE SCALE GENOMIC DNA]</scope>
    <source>
        <strain evidence="1 2">JCM 15151</strain>
    </source>
</reference>
<dbReference type="RefSeq" id="WP_027886986.1">
    <property type="nucleotide sequence ID" value="NZ_JBHSXZ010000027.1"/>
</dbReference>
<accession>A0A399E2N6</accession>
<comment type="caution">
    <text evidence="1">The sequence shown here is derived from an EMBL/GenBank/DDBJ whole genome shotgun (WGS) entry which is preliminary data.</text>
</comment>
<evidence type="ECO:0000313" key="1">
    <source>
        <dbReference type="EMBL" id="RIH78775.1"/>
    </source>
</evidence>
<dbReference type="InterPro" id="IPR053860">
    <property type="entry name" value="DUF6932"/>
</dbReference>
<dbReference type="OrthoDB" id="572713at2"/>
<gene>
    <name evidence="1" type="ORF">Mcate_00637</name>
</gene>
<dbReference type="Proteomes" id="UP000266089">
    <property type="component" value="Unassembled WGS sequence"/>
</dbReference>
<sequence length="146" mass="16064">MIPDFNKGGSLPPGIHLATWQEVELKFGWNEHRRALLGGLRMALLNLQQAGCKRVYLNGSFVTTKDQPADFDACWEPSGVDFNKLDPVLLDFSNRRAAQKAKYGGEFFPASADAKGDGTPFLDFFQSDRNGSRKGIVAIDLGKGFP</sequence>
<proteinExistence type="predicted"/>
<evidence type="ECO:0000313" key="2">
    <source>
        <dbReference type="Proteomes" id="UP000266089"/>
    </source>
</evidence>
<organism evidence="1 2">
    <name type="scientific">Meiothermus taiwanensis</name>
    <dbReference type="NCBI Taxonomy" id="172827"/>
    <lineage>
        <taxon>Bacteria</taxon>
        <taxon>Thermotogati</taxon>
        <taxon>Deinococcota</taxon>
        <taxon>Deinococci</taxon>
        <taxon>Thermales</taxon>
        <taxon>Thermaceae</taxon>
        <taxon>Meiothermus</taxon>
    </lineage>
</organism>
<name>A0A399E2N6_9DEIN</name>
<dbReference type="EMBL" id="QWKX01000011">
    <property type="protein sequence ID" value="RIH78775.1"/>
    <property type="molecule type" value="Genomic_DNA"/>
</dbReference>
<dbReference type="Pfam" id="PF22014">
    <property type="entry name" value="DUF6932"/>
    <property type="match status" value="1"/>
</dbReference>
<protein>
    <submittedName>
        <fullName evidence="1">Uncharacterized protein</fullName>
    </submittedName>
</protein>
<dbReference type="AlphaFoldDB" id="A0A399E2N6"/>